<organism evidence="2">
    <name type="scientific">bioreactor metagenome</name>
    <dbReference type="NCBI Taxonomy" id="1076179"/>
    <lineage>
        <taxon>unclassified sequences</taxon>
        <taxon>metagenomes</taxon>
        <taxon>ecological metagenomes</taxon>
    </lineage>
</organism>
<sequence>MERFVFETTQGAVLEAAEEAALMDFARVRANAVRPCVLVAVLTLGFAGYFLFRQDWKTALYTVLLGLLLSAFFWLPMLGSKRFRTGVRNARAQRGNLTNTVRVKPIRFVLEGDGCRMLDGKGEEIRIWKDLHMGEVRESDRLFWLPVEDTSILLPKGALKEGTEDGFRGWLKSHSRHYRVCKVTDRLRRSLERE</sequence>
<evidence type="ECO:0008006" key="3">
    <source>
        <dbReference type="Google" id="ProtNLM"/>
    </source>
</evidence>
<feature type="transmembrane region" description="Helical" evidence="1">
    <location>
        <begin position="58"/>
        <end position="78"/>
    </location>
</feature>
<keyword evidence="1" id="KW-1133">Transmembrane helix</keyword>
<reference evidence="2" key="1">
    <citation type="submission" date="2019-08" db="EMBL/GenBank/DDBJ databases">
        <authorList>
            <person name="Kucharzyk K."/>
            <person name="Murdoch R.W."/>
            <person name="Higgins S."/>
            <person name="Loffler F."/>
        </authorList>
    </citation>
    <scope>NUCLEOTIDE SEQUENCE</scope>
</reference>
<feature type="transmembrane region" description="Helical" evidence="1">
    <location>
        <begin position="32"/>
        <end position="52"/>
    </location>
</feature>
<name>A0A644XEM5_9ZZZZ</name>
<keyword evidence="1" id="KW-0472">Membrane</keyword>
<dbReference type="AlphaFoldDB" id="A0A644XEM5"/>
<comment type="caution">
    <text evidence="2">The sequence shown here is derived from an EMBL/GenBank/DDBJ whole genome shotgun (WGS) entry which is preliminary data.</text>
</comment>
<evidence type="ECO:0000256" key="1">
    <source>
        <dbReference type="SAM" id="Phobius"/>
    </source>
</evidence>
<proteinExistence type="predicted"/>
<keyword evidence="1" id="KW-0812">Transmembrane</keyword>
<dbReference type="EMBL" id="VSSQ01001998">
    <property type="protein sequence ID" value="MPM12614.1"/>
    <property type="molecule type" value="Genomic_DNA"/>
</dbReference>
<gene>
    <name evidence="2" type="ORF">SDC9_58968</name>
</gene>
<protein>
    <recommendedName>
        <fullName evidence="3">YcxB-like protein domain-containing protein</fullName>
    </recommendedName>
</protein>
<accession>A0A644XEM5</accession>
<evidence type="ECO:0000313" key="2">
    <source>
        <dbReference type="EMBL" id="MPM12614.1"/>
    </source>
</evidence>